<dbReference type="Proteomes" id="UP000789525">
    <property type="component" value="Unassembled WGS sequence"/>
</dbReference>
<dbReference type="EMBL" id="CAJVPT010025506">
    <property type="protein sequence ID" value="CAG8675186.1"/>
    <property type="molecule type" value="Genomic_DNA"/>
</dbReference>
<evidence type="ECO:0000313" key="2">
    <source>
        <dbReference type="Proteomes" id="UP000789525"/>
    </source>
</evidence>
<name>A0ACA9NY79_9GLOM</name>
<accession>A0ACA9NY79</accession>
<keyword evidence="2" id="KW-1185">Reference proteome</keyword>
<gene>
    <name evidence="1" type="ORF">ACOLOM_LOCUS9104</name>
</gene>
<feature type="non-terminal residue" evidence="1">
    <location>
        <position position="1"/>
    </location>
</feature>
<reference evidence="1" key="1">
    <citation type="submission" date="2021-06" db="EMBL/GenBank/DDBJ databases">
        <authorList>
            <person name="Kallberg Y."/>
            <person name="Tangrot J."/>
            <person name="Rosling A."/>
        </authorList>
    </citation>
    <scope>NUCLEOTIDE SEQUENCE</scope>
    <source>
        <strain evidence="1">CL356</strain>
    </source>
</reference>
<protein>
    <submittedName>
        <fullName evidence="1">12720_t:CDS:1</fullName>
    </submittedName>
</protein>
<evidence type="ECO:0000313" key="1">
    <source>
        <dbReference type="EMBL" id="CAG8675186.1"/>
    </source>
</evidence>
<comment type="caution">
    <text evidence="1">The sequence shown here is derived from an EMBL/GenBank/DDBJ whole genome shotgun (WGS) entry which is preliminary data.</text>
</comment>
<proteinExistence type="predicted"/>
<organism evidence="1 2">
    <name type="scientific">Acaulospora colombiana</name>
    <dbReference type="NCBI Taxonomy" id="27376"/>
    <lineage>
        <taxon>Eukaryota</taxon>
        <taxon>Fungi</taxon>
        <taxon>Fungi incertae sedis</taxon>
        <taxon>Mucoromycota</taxon>
        <taxon>Glomeromycotina</taxon>
        <taxon>Glomeromycetes</taxon>
        <taxon>Diversisporales</taxon>
        <taxon>Acaulosporaceae</taxon>
        <taxon>Acaulospora</taxon>
    </lineage>
</organism>
<sequence>SMSLDDNMSFVPRSSGVDWLMSVSYWASSGVGASVRSKLGVPSSVQTEVRRLNPIYDKLFPTAQEPTTKATRRASKSHNHAFIQVYSYDSSIDPSLKKTSGDSLECGDHPSGGIASVMVRLGDGLGLRPQPLQHKGSQQAEQSPQPSPQLRVFDVASVLGNIRRLRFYHASSAEPLTAKLCPKDYGAHRETELIVT</sequence>